<evidence type="ECO:0000256" key="2">
    <source>
        <dbReference type="ARBA" id="ARBA00022797"/>
    </source>
</evidence>
<dbReference type="Pfam" id="PF25601">
    <property type="entry name" value="AAA_lid_14"/>
    <property type="match status" value="1"/>
</dbReference>
<dbReference type="InterPro" id="IPR009057">
    <property type="entry name" value="Homeodomain-like_sf"/>
</dbReference>
<protein>
    <recommendedName>
        <fullName evidence="6">HTH-type transcriptional regulatory protein TyrR</fullName>
    </recommendedName>
</protein>
<keyword evidence="1" id="KW-0547">Nucleotide-binding</keyword>
<evidence type="ECO:0000256" key="1">
    <source>
        <dbReference type="ARBA" id="ARBA00022741"/>
    </source>
</evidence>
<dbReference type="SUPFAM" id="SSF46689">
    <property type="entry name" value="Homeodomain-like"/>
    <property type="match status" value="1"/>
</dbReference>
<dbReference type="Pfam" id="PF18024">
    <property type="entry name" value="HTH_50"/>
    <property type="match status" value="1"/>
</dbReference>
<keyword evidence="10" id="KW-1185">Reference proteome</keyword>
<dbReference type="PANTHER" id="PTHR32071">
    <property type="entry name" value="TRANSCRIPTIONAL REGULATORY PROTEIN"/>
    <property type="match status" value="1"/>
</dbReference>
<dbReference type="PROSITE" id="PS00675">
    <property type="entry name" value="SIGMA54_INTERACT_1"/>
    <property type="match status" value="1"/>
</dbReference>
<evidence type="ECO:0000256" key="5">
    <source>
        <dbReference type="ARBA" id="ARBA00023163"/>
    </source>
</evidence>
<feature type="domain" description="Sigma-54 factor interaction" evidence="7">
    <location>
        <begin position="256"/>
        <end position="485"/>
    </location>
</feature>
<dbReference type="InterPro" id="IPR000700">
    <property type="entry name" value="PAS-assoc_C"/>
</dbReference>
<dbReference type="RefSeq" id="WP_075752100.1">
    <property type="nucleotide sequence ID" value="NZ_CP146991.1"/>
</dbReference>
<dbReference type="Pfam" id="PF00158">
    <property type="entry name" value="Sigma54_activat"/>
    <property type="match status" value="1"/>
</dbReference>
<dbReference type="Gene3D" id="1.10.8.60">
    <property type="match status" value="1"/>
</dbReference>
<dbReference type="PANTHER" id="PTHR32071:SF57">
    <property type="entry name" value="C4-DICARBOXYLATE TRANSPORT TRANSCRIPTIONAL REGULATORY PROTEIN DCTD"/>
    <property type="match status" value="1"/>
</dbReference>
<evidence type="ECO:0000259" key="7">
    <source>
        <dbReference type="PROSITE" id="PS50045"/>
    </source>
</evidence>
<dbReference type="InterPro" id="IPR013767">
    <property type="entry name" value="PAS_fold"/>
</dbReference>
<dbReference type="Pfam" id="PF00989">
    <property type="entry name" value="PAS"/>
    <property type="match status" value="1"/>
</dbReference>
<dbReference type="InterPro" id="IPR058031">
    <property type="entry name" value="AAA_lid_NorR"/>
</dbReference>
<keyword evidence="2" id="KW-0058">Aromatic hydrocarbons catabolism</keyword>
<dbReference type="InterPro" id="IPR025944">
    <property type="entry name" value="Sigma_54_int_dom_CS"/>
</dbReference>
<evidence type="ECO:0000256" key="4">
    <source>
        <dbReference type="ARBA" id="ARBA00023015"/>
    </source>
</evidence>
<evidence type="ECO:0000256" key="6">
    <source>
        <dbReference type="ARBA" id="ARBA00029500"/>
    </source>
</evidence>
<dbReference type="PROSITE" id="PS00688">
    <property type="entry name" value="SIGMA54_INTERACT_3"/>
    <property type="match status" value="1"/>
</dbReference>
<dbReference type="Proteomes" id="UP000245702">
    <property type="component" value="Unassembled WGS sequence"/>
</dbReference>
<dbReference type="InterPro" id="IPR035965">
    <property type="entry name" value="PAS-like_dom_sf"/>
</dbReference>
<accession>A0ABP2C5I2</accession>
<feature type="domain" description="PAC" evidence="8">
    <location>
        <begin position="182"/>
        <end position="233"/>
    </location>
</feature>
<evidence type="ECO:0000256" key="3">
    <source>
        <dbReference type="ARBA" id="ARBA00022840"/>
    </source>
</evidence>
<dbReference type="InterPro" id="IPR000014">
    <property type="entry name" value="PAS"/>
</dbReference>
<gene>
    <name evidence="9" type="primary">fhlA</name>
    <name evidence="9" type="ORF">SSPH_01748</name>
</gene>
<dbReference type="Gene3D" id="3.30.450.20">
    <property type="entry name" value="PAS domain"/>
    <property type="match status" value="1"/>
</dbReference>
<dbReference type="SMART" id="SM00382">
    <property type="entry name" value="AAA"/>
    <property type="match status" value="1"/>
</dbReference>
<name>A0ABP2C5I2_9FIRM</name>
<proteinExistence type="predicted"/>
<evidence type="ECO:0000313" key="10">
    <source>
        <dbReference type="Proteomes" id="UP000245702"/>
    </source>
</evidence>
<evidence type="ECO:0000259" key="8">
    <source>
        <dbReference type="PROSITE" id="PS50113"/>
    </source>
</evidence>
<dbReference type="InterPro" id="IPR027417">
    <property type="entry name" value="P-loop_NTPase"/>
</dbReference>
<dbReference type="Gene3D" id="1.10.10.60">
    <property type="entry name" value="Homeodomain-like"/>
    <property type="match status" value="1"/>
</dbReference>
<dbReference type="PROSITE" id="PS50045">
    <property type="entry name" value="SIGMA54_INTERACT_4"/>
    <property type="match status" value="1"/>
</dbReference>
<dbReference type="InterPro" id="IPR030828">
    <property type="entry name" value="HTH_TyrR"/>
</dbReference>
<dbReference type="CDD" id="cd00009">
    <property type="entry name" value="AAA"/>
    <property type="match status" value="1"/>
</dbReference>
<dbReference type="InterPro" id="IPR025662">
    <property type="entry name" value="Sigma_54_int_dom_ATP-bd_1"/>
</dbReference>
<organism evidence="9 10">
    <name type="scientific">Sporomusa sphaeroides DSM 2875</name>
    <dbReference type="NCBI Taxonomy" id="1337886"/>
    <lineage>
        <taxon>Bacteria</taxon>
        <taxon>Bacillati</taxon>
        <taxon>Bacillota</taxon>
        <taxon>Negativicutes</taxon>
        <taxon>Selenomonadales</taxon>
        <taxon>Sporomusaceae</taxon>
        <taxon>Sporomusa</taxon>
    </lineage>
</organism>
<dbReference type="SUPFAM" id="SSF52540">
    <property type="entry name" value="P-loop containing nucleoside triphosphate hydrolases"/>
    <property type="match status" value="1"/>
</dbReference>
<dbReference type="PROSITE" id="PS50113">
    <property type="entry name" value="PAC"/>
    <property type="match status" value="1"/>
</dbReference>
<dbReference type="EMBL" id="FCOW01000007">
    <property type="protein sequence ID" value="CVK19102.1"/>
    <property type="molecule type" value="Genomic_DNA"/>
</dbReference>
<dbReference type="CDD" id="cd00130">
    <property type="entry name" value="PAS"/>
    <property type="match status" value="1"/>
</dbReference>
<evidence type="ECO:0000313" key="9">
    <source>
        <dbReference type="EMBL" id="CVK19102.1"/>
    </source>
</evidence>
<dbReference type="Gene3D" id="3.40.50.300">
    <property type="entry name" value="P-loop containing nucleotide triphosphate hydrolases"/>
    <property type="match status" value="1"/>
</dbReference>
<dbReference type="InterPro" id="IPR003593">
    <property type="entry name" value="AAA+_ATPase"/>
</dbReference>
<dbReference type="SUPFAM" id="SSF55785">
    <property type="entry name" value="PYP-like sensor domain (PAS domain)"/>
    <property type="match status" value="1"/>
</dbReference>
<dbReference type="NCBIfam" id="TIGR00229">
    <property type="entry name" value="sensory_box"/>
    <property type="match status" value="1"/>
</dbReference>
<keyword evidence="4" id="KW-0805">Transcription regulation</keyword>
<keyword evidence="5" id="KW-0804">Transcription</keyword>
<comment type="caution">
    <text evidence="9">The sequence shown here is derived from an EMBL/GenBank/DDBJ whole genome shotgun (WGS) entry which is preliminary data.</text>
</comment>
<keyword evidence="3" id="KW-0067">ATP-binding</keyword>
<reference evidence="9 10" key="1">
    <citation type="submission" date="2016-01" db="EMBL/GenBank/DDBJ databases">
        <authorList>
            <person name="Brown R."/>
        </authorList>
    </citation>
    <scope>NUCLEOTIDE SEQUENCE [LARGE SCALE GENOMIC DNA]</scope>
    <source>
        <strain evidence="9">Sporomusa sphaeroides DSM 2875</strain>
    </source>
</reference>
<dbReference type="InterPro" id="IPR002078">
    <property type="entry name" value="Sigma_54_int"/>
</dbReference>
<sequence length="563" mass="63777">MEILHQVKRVTDNKETIIVTISEEKQILYWNKKAELIFGDTAGMIAFLESLHISEIFDTVITDGTEQSLRCTLPNNHCYEMFIFPFRPAKNKVNITILWHLSEAWESWSNWDENIFALTQEIIDAVADGIIIVDAKGIVRQTNKSYEAMANIRKQDYINVHIDTLVENGLIHQGLSPMVVDRKETMSIVDFRNGKDMLLTGTPVFGRTGEVICVLCNVRDVTELRNLKEQLSESKRLQQDYLKKLNEVMSPNILNFHTENAKMRHIVELAMRVAPSNSTILLLGESGVGKGVFANLIHQSSKRNAKPMMEINCGSIPPNLFESELFGYEAGAFTGASKGGKPGIFELADKSTLFLDEIGDLPGDMQVKVLKAIQDKKIMRIGGNKPIHVDVRIIAATNRILEDMVKKKTFREDLYYRLNVIPILIPPLRERPEDILALTLHFIKKLNREYSMNKFFQPLVLNAFLDYHWPGNIRELENTVERLLITSTSSEIPLASFYEIKGNSGNNDGTIAIPLQEILDQKEKELLLATYKSTNSTRKSASLLGLSQSAFMRKAKKHGISLR</sequence>